<evidence type="ECO:0000313" key="2">
    <source>
        <dbReference type="EMBL" id="GAA4968412.1"/>
    </source>
</evidence>
<dbReference type="RefSeq" id="WP_345676625.1">
    <property type="nucleotide sequence ID" value="NZ_BAABHS010000012.1"/>
</dbReference>
<dbReference type="Proteomes" id="UP001500466">
    <property type="component" value="Unassembled WGS sequence"/>
</dbReference>
<feature type="region of interest" description="Disordered" evidence="1">
    <location>
        <begin position="1"/>
        <end position="59"/>
    </location>
</feature>
<feature type="compositionally biased region" description="Low complexity" evidence="1">
    <location>
        <begin position="9"/>
        <end position="27"/>
    </location>
</feature>
<organism evidence="2 3">
    <name type="scientific">Yinghuangia aomiensis</name>
    <dbReference type="NCBI Taxonomy" id="676205"/>
    <lineage>
        <taxon>Bacteria</taxon>
        <taxon>Bacillati</taxon>
        <taxon>Actinomycetota</taxon>
        <taxon>Actinomycetes</taxon>
        <taxon>Kitasatosporales</taxon>
        <taxon>Streptomycetaceae</taxon>
        <taxon>Yinghuangia</taxon>
    </lineage>
</organism>
<name>A0ABP9HDL3_9ACTN</name>
<accession>A0ABP9HDL3</accession>
<gene>
    <name evidence="2" type="ORF">GCM10023205_36940</name>
</gene>
<protein>
    <submittedName>
        <fullName evidence="2">Uncharacterized protein</fullName>
    </submittedName>
</protein>
<comment type="caution">
    <text evidence="2">The sequence shown here is derived from an EMBL/GenBank/DDBJ whole genome shotgun (WGS) entry which is preliminary data.</text>
</comment>
<sequence length="269" mass="27927">MAMFRRNRPPAAGQPAQYGPPTGQPVAVGGGPGSGPGMPPGAVGGAAGPGGPASGPGGDLRQMLAGAPVDRVRLDLRLVVTRPGPHLAPPAMVWPLGDELVAVACVKLPDGQIVTAEVPMAQAWGMGAEDVWLQSATNLRGEHFARSEFDAPGGADMYAFVGQGWPATAQLTRLGEALGADLPAGALVAFPDDNTLISVPIRNQRIPETVSAMFATGHELTRGMQPLSPRAYWWHEGVAEPLDVQWHGQQAHVNGSARFGQVMAGVPQR</sequence>
<evidence type="ECO:0000256" key="1">
    <source>
        <dbReference type="SAM" id="MobiDB-lite"/>
    </source>
</evidence>
<evidence type="ECO:0000313" key="3">
    <source>
        <dbReference type="Proteomes" id="UP001500466"/>
    </source>
</evidence>
<keyword evidence="3" id="KW-1185">Reference proteome</keyword>
<dbReference type="EMBL" id="BAABHS010000012">
    <property type="protein sequence ID" value="GAA4968412.1"/>
    <property type="molecule type" value="Genomic_DNA"/>
</dbReference>
<proteinExistence type="predicted"/>
<reference evidence="3" key="1">
    <citation type="journal article" date="2019" name="Int. J. Syst. Evol. Microbiol.">
        <title>The Global Catalogue of Microorganisms (GCM) 10K type strain sequencing project: providing services to taxonomists for standard genome sequencing and annotation.</title>
        <authorList>
            <consortium name="The Broad Institute Genomics Platform"/>
            <consortium name="The Broad Institute Genome Sequencing Center for Infectious Disease"/>
            <person name="Wu L."/>
            <person name="Ma J."/>
        </authorList>
    </citation>
    <scope>NUCLEOTIDE SEQUENCE [LARGE SCALE GENOMIC DNA]</scope>
    <source>
        <strain evidence="3">JCM 17986</strain>
    </source>
</reference>
<feature type="compositionally biased region" description="Gly residues" evidence="1">
    <location>
        <begin position="28"/>
        <end position="58"/>
    </location>
</feature>